<feature type="compositionally biased region" description="Low complexity" evidence="1">
    <location>
        <begin position="98"/>
        <end position="111"/>
    </location>
</feature>
<dbReference type="Proteomes" id="UP001066276">
    <property type="component" value="Chromosome 5"/>
</dbReference>
<dbReference type="EMBL" id="JANPWB010000009">
    <property type="protein sequence ID" value="KAJ1154958.1"/>
    <property type="molecule type" value="Genomic_DNA"/>
</dbReference>
<organism evidence="2 3">
    <name type="scientific">Pleurodeles waltl</name>
    <name type="common">Iberian ribbed newt</name>
    <dbReference type="NCBI Taxonomy" id="8319"/>
    <lineage>
        <taxon>Eukaryota</taxon>
        <taxon>Metazoa</taxon>
        <taxon>Chordata</taxon>
        <taxon>Craniata</taxon>
        <taxon>Vertebrata</taxon>
        <taxon>Euteleostomi</taxon>
        <taxon>Amphibia</taxon>
        <taxon>Batrachia</taxon>
        <taxon>Caudata</taxon>
        <taxon>Salamandroidea</taxon>
        <taxon>Salamandridae</taxon>
        <taxon>Pleurodelinae</taxon>
        <taxon>Pleurodeles</taxon>
    </lineage>
</organism>
<dbReference type="AlphaFoldDB" id="A0AAV7RSN1"/>
<gene>
    <name evidence="2" type="ORF">NDU88_007697</name>
</gene>
<keyword evidence="3" id="KW-1185">Reference proteome</keyword>
<feature type="region of interest" description="Disordered" evidence="1">
    <location>
        <begin position="35"/>
        <end position="69"/>
    </location>
</feature>
<sequence>MYSVTGAEGCERPNATLAWLSFKTRLDDLPTTIMERKRPPSLDRTEGVTPAYCNKRSGGSGPAPESGGRYRLLRSADLPQEIAVSREEEPLDLGGPGARNPAAPGAYRELK</sequence>
<evidence type="ECO:0000256" key="1">
    <source>
        <dbReference type="SAM" id="MobiDB-lite"/>
    </source>
</evidence>
<reference evidence="2" key="1">
    <citation type="journal article" date="2022" name="bioRxiv">
        <title>Sequencing and chromosome-scale assembly of the giantPleurodeles waltlgenome.</title>
        <authorList>
            <person name="Brown T."/>
            <person name="Elewa A."/>
            <person name="Iarovenko S."/>
            <person name="Subramanian E."/>
            <person name="Araus A.J."/>
            <person name="Petzold A."/>
            <person name="Susuki M."/>
            <person name="Suzuki K.-i.T."/>
            <person name="Hayashi T."/>
            <person name="Toyoda A."/>
            <person name="Oliveira C."/>
            <person name="Osipova E."/>
            <person name="Leigh N.D."/>
            <person name="Simon A."/>
            <person name="Yun M.H."/>
        </authorList>
    </citation>
    <scope>NUCLEOTIDE SEQUENCE</scope>
    <source>
        <strain evidence="2">20211129_DDA</strain>
        <tissue evidence="2">Liver</tissue>
    </source>
</reference>
<comment type="caution">
    <text evidence="2">The sequence shown here is derived from an EMBL/GenBank/DDBJ whole genome shotgun (WGS) entry which is preliminary data.</text>
</comment>
<evidence type="ECO:0000313" key="3">
    <source>
        <dbReference type="Proteomes" id="UP001066276"/>
    </source>
</evidence>
<proteinExistence type="predicted"/>
<feature type="region of interest" description="Disordered" evidence="1">
    <location>
        <begin position="85"/>
        <end position="111"/>
    </location>
</feature>
<feature type="compositionally biased region" description="Basic and acidic residues" evidence="1">
    <location>
        <begin position="35"/>
        <end position="46"/>
    </location>
</feature>
<accession>A0AAV7RSN1</accession>
<protein>
    <submittedName>
        <fullName evidence="2">Uncharacterized protein</fullName>
    </submittedName>
</protein>
<name>A0AAV7RSN1_PLEWA</name>
<evidence type="ECO:0000313" key="2">
    <source>
        <dbReference type="EMBL" id="KAJ1154958.1"/>
    </source>
</evidence>